<dbReference type="CDD" id="cd00093">
    <property type="entry name" value="HTH_XRE"/>
    <property type="match status" value="1"/>
</dbReference>
<dbReference type="RefSeq" id="WP_380606196.1">
    <property type="nucleotide sequence ID" value="NZ_JBHSDU010000015.1"/>
</dbReference>
<comment type="caution">
    <text evidence="2">The sequence shown here is derived from an EMBL/GenBank/DDBJ whole genome shotgun (WGS) entry which is preliminary data.</text>
</comment>
<dbReference type="InterPro" id="IPR010982">
    <property type="entry name" value="Lambda_DNA-bd_dom_sf"/>
</dbReference>
<accession>A0ABV8T7Z8</accession>
<dbReference type="Pfam" id="PF13744">
    <property type="entry name" value="HTH_37"/>
    <property type="match status" value="1"/>
</dbReference>
<proteinExistence type="predicted"/>
<dbReference type="Proteomes" id="UP001595904">
    <property type="component" value="Unassembled WGS sequence"/>
</dbReference>
<dbReference type="InterPro" id="IPR001387">
    <property type="entry name" value="Cro/C1-type_HTH"/>
</dbReference>
<name>A0ABV8T7Z8_9GAMM</name>
<dbReference type="EMBL" id="JBHSDU010000015">
    <property type="protein sequence ID" value="MFC4314754.1"/>
    <property type="molecule type" value="Genomic_DNA"/>
</dbReference>
<dbReference type="SUPFAM" id="SSF47413">
    <property type="entry name" value="lambda repressor-like DNA-binding domains"/>
    <property type="match status" value="1"/>
</dbReference>
<keyword evidence="3" id="KW-1185">Reference proteome</keyword>
<protein>
    <submittedName>
        <fullName evidence="2">Helix-turn-helix domain-containing protein</fullName>
    </submittedName>
</protein>
<evidence type="ECO:0000313" key="3">
    <source>
        <dbReference type="Proteomes" id="UP001595904"/>
    </source>
</evidence>
<dbReference type="SMART" id="SM00530">
    <property type="entry name" value="HTH_XRE"/>
    <property type="match status" value="1"/>
</dbReference>
<dbReference type="PROSITE" id="PS50943">
    <property type="entry name" value="HTH_CROC1"/>
    <property type="match status" value="1"/>
</dbReference>
<reference evidence="3" key="1">
    <citation type="journal article" date="2019" name="Int. J. Syst. Evol. Microbiol.">
        <title>The Global Catalogue of Microorganisms (GCM) 10K type strain sequencing project: providing services to taxonomists for standard genome sequencing and annotation.</title>
        <authorList>
            <consortium name="The Broad Institute Genomics Platform"/>
            <consortium name="The Broad Institute Genome Sequencing Center for Infectious Disease"/>
            <person name="Wu L."/>
            <person name="Ma J."/>
        </authorList>
    </citation>
    <scope>NUCLEOTIDE SEQUENCE [LARGE SCALE GENOMIC DNA]</scope>
    <source>
        <strain evidence="3">CGMCC 1.10759</strain>
    </source>
</reference>
<sequence length="95" mass="10608">MTKKRFSSVWDAIEDSAPEAASMKLRAELANEIIERMRARKLTQAKAAELIGVTQPRVSDLMRGRLNLFSLDSLVDIADRIGLRTRVVVSPKRAA</sequence>
<feature type="domain" description="HTH cro/C1-type" evidence="1">
    <location>
        <begin position="33"/>
        <end position="88"/>
    </location>
</feature>
<gene>
    <name evidence="2" type="ORF">ACFPN2_37165</name>
</gene>
<dbReference type="Gene3D" id="1.10.260.40">
    <property type="entry name" value="lambda repressor-like DNA-binding domains"/>
    <property type="match status" value="1"/>
</dbReference>
<dbReference type="InterPro" id="IPR039554">
    <property type="entry name" value="HigA2-like_HTH"/>
</dbReference>
<evidence type="ECO:0000259" key="1">
    <source>
        <dbReference type="PROSITE" id="PS50943"/>
    </source>
</evidence>
<organism evidence="2 3">
    <name type="scientific">Steroidobacter flavus</name>
    <dbReference type="NCBI Taxonomy" id="1842136"/>
    <lineage>
        <taxon>Bacteria</taxon>
        <taxon>Pseudomonadati</taxon>
        <taxon>Pseudomonadota</taxon>
        <taxon>Gammaproteobacteria</taxon>
        <taxon>Steroidobacterales</taxon>
        <taxon>Steroidobacteraceae</taxon>
        <taxon>Steroidobacter</taxon>
    </lineage>
</organism>
<evidence type="ECO:0000313" key="2">
    <source>
        <dbReference type="EMBL" id="MFC4314754.1"/>
    </source>
</evidence>